<feature type="chain" id="PRO_5020880444" evidence="1">
    <location>
        <begin position="23"/>
        <end position="207"/>
    </location>
</feature>
<name>A0A4R6RG34_9HYPH</name>
<feature type="signal peptide" evidence="1">
    <location>
        <begin position="1"/>
        <end position="22"/>
    </location>
</feature>
<keyword evidence="3" id="KW-1185">Reference proteome</keyword>
<accession>A0A4R6RG34</accession>
<evidence type="ECO:0000313" key="2">
    <source>
        <dbReference type="EMBL" id="TDP85319.1"/>
    </source>
</evidence>
<dbReference type="AlphaFoldDB" id="A0A4R6RG34"/>
<organism evidence="2 3">
    <name type="scientific">Oharaeibacter diazotrophicus</name>
    <dbReference type="NCBI Taxonomy" id="1920512"/>
    <lineage>
        <taxon>Bacteria</taxon>
        <taxon>Pseudomonadati</taxon>
        <taxon>Pseudomonadota</taxon>
        <taxon>Alphaproteobacteria</taxon>
        <taxon>Hyphomicrobiales</taxon>
        <taxon>Pleomorphomonadaceae</taxon>
        <taxon>Oharaeibacter</taxon>
    </lineage>
</organism>
<evidence type="ECO:0000313" key="3">
    <source>
        <dbReference type="Proteomes" id="UP000294547"/>
    </source>
</evidence>
<sequence>MTSLHRVCLFLAAVAAAAPAAAASRPDPGDPNWPCVQRKVPELDVATVWAGPPVDSASTAWRDDPEVVQLVEYVAQRRVSLEEADAAVKDFAAKAGEKRADRLGALFTGLFQKLNRERKDVMSGIDRFATKQRKMADGLKAENADLEAMRNDSKVVFEALQAKLDEVTLHNRIFDERQKSLTYVCEVPVLIEQRLGHVGRTIQAALK</sequence>
<gene>
    <name evidence="2" type="ORF">EDD54_2171</name>
</gene>
<evidence type="ECO:0000256" key="1">
    <source>
        <dbReference type="SAM" id="SignalP"/>
    </source>
</evidence>
<dbReference type="Proteomes" id="UP000294547">
    <property type="component" value="Unassembled WGS sequence"/>
</dbReference>
<proteinExistence type="predicted"/>
<dbReference type="EMBL" id="SNXY01000007">
    <property type="protein sequence ID" value="TDP85319.1"/>
    <property type="molecule type" value="Genomic_DNA"/>
</dbReference>
<dbReference type="RefSeq" id="WP_126541176.1">
    <property type="nucleotide sequence ID" value="NZ_BSPM01000004.1"/>
</dbReference>
<protein>
    <submittedName>
        <fullName evidence="2">Uncharacterized protein</fullName>
    </submittedName>
</protein>
<reference evidence="2 3" key="1">
    <citation type="submission" date="2019-03" db="EMBL/GenBank/DDBJ databases">
        <title>Genomic Encyclopedia of Type Strains, Phase IV (KMG-IV): sequencing the most valuable type-strain genomes for metagenomic binning, comparative biology and taxonomic classification.</title>
        <authorList>
            <person name="Goeker M."/>
        </authorList>
    </citation>
    <scope>NUCLEOTIDE SEQUENCE [LARGE SCALE GENOMIC DNA]</scope>
    <source>
        <strain evidence="2 3">DSM 102969</strain>
    </source>
</reference>
<keyword evidence="1" id="KW-0732">Signal</keyword>
<comment type="caution">
    <text evidence="2">The sequence shown here is derived from an EMBL/GenBank/DDBJ whole genome shotgun (WGS) entry which is preliminary data.</text>
</comment>
<dbReference type="OrthoDB" id="6159094at2"/>